<organism evidence="2 3">
    <name type="scientific">Candidatus Ryanbacteria bacterium RIFCSPHIGHO2_02_FULL_45_13b</name>
    <dbReference type="NCBI Taxonomy" id="1802117"/>
    <lineage>
        <taxon>Bacteria</taxon>
        <taxon>Candidatus Ryaniibacteriota</taxon>
    </lineage>
</organism>
<dbReference type="AlphaFoldDB" id="A0A1G2G9L5"/>
<feature type="transmembrane region" description="Helical" evidence="1">
    <location>
        <begin position="6"/>
        <end position="29"/>
    </location>
</feature>
<evidence type="ECO:0000313" key="3">
    <source>
        <dbReference type="Proteomes" id="UP000176576"/>
    </source>
</evidence>
<evidence type="ECO:0000256" key="1">
    <source>
        <dbReference type="SAM" id="Phobius"/>
    </source>
</evidence>
<keyword evidence="1" id="KW-1133">Transmembrane helix</keyword>
<sequence length="230" mass="25847">MQKGFGFIGILIVIAVIAGVGAFTFDSLFPDKSPFKPSEEEKSAIEAAEEMKNVLEQKNTETTPPASTSKDEKVLQIVDKYLATLNQQCESGSIYQQTNKFGDYADEIGAINPERYDSHARGHVEIGGKSFTIVYPLIEKNDSARGWPVDYQSGFGTHIAYIYNLGVHCINKKQYTDNCTLEIINELLQNERVGNLSTEEQYRYAAKKLECPDSFLKSFEFRGNEINYNP</sequence>
<proteinExistence type="predicted"/>
<dbReference type="EMBL" id="MHNN01000004">
    <property type="protein sequence ID" value="OGZ46945.1"/>
    <property type="molecule type" value="Genomic_DNA"/>
</dbReference>
<keyword evidence="1" id="KW-0812">Transmembrane</keyword>
<name>A0A1G2G9L5_9BACT</name>
<reference evidence="2 3" key="1">
    <citation type="journal article" date="2016" name="Nat. Commun.">
        <title>Thousands of microbial genomes shed light on interconnected biogeochemical processes in an aquifer system.</title>
        <authorList>
            <person name="Anantharaman K."/>
            <person name="Brown C.T."/>
            <person name="Hug L.A."/>
            <person name="Sharon I."/>
            <person name="Castelle C.J."/>
            <person name="Probst A.J."/>
            <person name="Thomas B.C."/>
            <person name="Singh A."/>
            <person name="Wilkins M.J."/>
            <person name="Karaoz U."/>
            <person name="Brodie E.L."/>
            <person name="Williams K.H."/>
            <person name="Hubbard S.S."/>
            <person name="Banfield J.F."/>
        </authorList>
    </citation>
    <scope>NUCLEOTIDE SEQUENCE [LARGE SCALE GENOMIC DNA]</scope>
</reference>
<keyword evidence="1" id="KW-0472">Membrane</keyword>
<evidence type="ECO:0000313" key="2">
    <source>
        <dbReference type="EMBL" id="OGZ46945.1"/>
    </source>
</evidence>
<protein>
    <submittedName>
        <fullName evidence="2">Uncharacterized protein</fullName>
    </submittedName>
</protein>
<dbReference type="STRING" id="1802117.A3J54_01910"/>
<dbReference type="Proteomes" id="UP000176576">
    <property type="component" value="Unassembled WGS sequence"/>
</dbReference>
<gene>
    <name evidence="2" type="ORF">A3J54_01910</name>
</gene>
<comment type="caution">
    <text evidence="2">The sequence shown here is derived from an EMBL/GenBank/DDBJ whole genome shotgun (WGS) entry which is preliminary data.</text>
</comment>
<accession>A0A1G2G9L5</accession>